<dbReference type="Pfam" id="PF25597">
    <property type="entry name" value="SH3_retrovirus"/>
    <property type="match status" value="1"/>
</dbReference>
<organism evidence="3 5">
    <name type="scientific">Phytophthora rubi</name>
    <dbReference type="NCBI Taxonomy" id="129364"/>
    <lineage>
        <taxon>Eukaryota</taxon>
        <taxon>Sar</taxon>
        <taxon>Stramenopiles</taxon>
        <taxon>Oomycota</taxon>
        <taxon>Peronosporomycetes</taxon>
        <taxon>Peronosporales</taxon>
        <taxon>Peronosporaceae</taxon>
        <taxon>Phytophthora</taxon>
    </lineage>
</organism>
<dbReference type="EMBL" id="QXFV01000616">
    <property type="protein sequence ID" value="KAE9032721.1"/>
    <property type="molecule type" value="Genomic_DNA"/>
</dbReference>
<evidence type="ECO:0000313" key="6">
    <source>
        <dbReference type="Proteomes" id="UP000434957"/>
    </source>
</evidence>
<reference evidence="3 5" key="1">
    <citation type="submission" date="2018-09" db="EMBL/GenBank/DDBJ databases">
        <title>Genomic investigation of the strawberry pathogen Phytophthora fragariae indicates pathogenicity is determined by transcriptional variation in three key races.</title>
        <authorList>
            <person name="Adams T.M."/>
            <person name="Armitage A.D."/>
            <person name="Sobczyk M.K."/>
            <person name="Bates H.J."/>
            <person name="Dunwell J.M."/>
            <person name="Nellist C.F."/>
            <person name="Harrison R.J."/>
        </authorList>
    </citation>
    <scope>NUCLEOTIDE SEQUENCE [LARGE SCALE GENOMIC DNA]</scope>
    <source>
        <strain evidence="3 5">SCRP249</strain>
        <strain evidence="4 6">SCRP333</strain>
    </source>
</reference>
<protein>
    <recommendedName>
        <fullName evidence="2">Retroviral polymerase SH3-like domain-containing protein</fullName>
    </recommendedName>
</protein>
<accession>A0A6A3MJB9</accession>
<evidence type="ECO:0000259" key="2">
    <source>
        <dbReference type="Pfam" id="PF25597"/>
    </source>
</evidence>
<sequence length="108" mass="11872">MDAKARESIFVGYNRQKRGYRLVDSQTQRAFYSQTVVFYESKTGRLSAAASSSERSTPTRTSTVPIHQYLDMDKATGENVPAMLEAIHEDDSSDEGGESGGTNENLDG</sequence>
<dbReference type="Proteomes" id="UP000429607">
    <property type="component" value="Unassembled WGS sequence"/>
</dbReference>
<dbReference type="InterPro" id="IPR057670">
    <property type="entry name" value="SH3_retrovirus"/>
</dbReference>
<gene>
    <name evidence="3" type="ORF">PR001_g10480</name>
    <name evidence="4" type="ORF">PR003_g5888</name>
</gene>
<feature type="domain" description="Retroviral polymerase SH3-like" evidence="2">
    <location>
        <begin position="1"/>
        <end position="45"/>
    </location>
</feature>
<comment type="caution">
    <text evidence="3">The sequence shown here is derived from an EMBL/GenBank/DDBJ whole genome shotgun (WGS) entry which is preliminary data.</text>
</comment>
<name>A0A6A3MJB9_9STRA</name>
<evidence type="ECO:0000313" key="3">
    <source>
        <dbReference type="EMBL" id="KAE9032721.1"/>
    </source>
</evidence>
<dbReference type="AlphaFoldDB" id="A0A6A3MJB9"/>
<dbReference type="EMBL" id="QXFT01000252">
    <property type="protein sequence ID" value="KAE9349458.1"/>
    <property type="molecule type" value="Genomic_DNA"/>
</dbReference>
<evidence type="ECO:0000313" key="5">
    <source>
        <dbReference type="Proteomes" id="UP000429607"/>
    </source>
</evidence>
<evidence type="ECO:0000313" key="4">
    <source>
        <dbReference type="EMBL" id="KAE9349458.1"/>
    </source>
</evidence>
<dbReference type="Proteomes" id="UP000434957">
    <property type="component" value="Unassembled WGS sequence"/>
</dbReference>
<keyword evidence="6" id="KW-1185">Reference proteome</keyword>
<proteinExistence type="predicted"/>
<evidence type="ECO:0000256" key="1">
    <source>
        <dbReference type="SAM" id="MobiDB-lite"/>
    </source>
</evidence>
<feature type="region of interest" description="Disordered" evidence="1">
    <location>
        <begin position="83"/>
        <end position="108"/>
    </location>
</feature>